<dbReference type="Proteomes" id="UP001141806">
    <property type="component" value="Unassembled WGS sequence"/>
</dbReference>
<dbReference type="InterPro" id="IPR025886">
    <property type="entry name" value="PP2-like"/>
</dbReference>
<dbReference type="Pfam" id="PF14299">
    <property type="entry name" value="PP2"/>
    <property type="match status" value="1"/>
</dbReference>
<keyword evidence="3" id="KW-1185">Reference proteome</keyword>
<dbReference type="InterPro" id="IPR036047">
    <property type="entry name" value="F-box-like_dom_sf"/>
</dbReference>
<dbReference type="PANTHER" id="PTHR32278">
    <property type="entry name" value="F-BOX DOMAIN-CONTAINING PROTEIN"/>
    <property type="match status" value="1"/>
</dbReference>
<name>A0A9Q0GZY4_9MAGN</name>
<evidence type="ECO:0000313" key="2">
    <source>
        <dbReference type="EMBL" id="KAJ4957351.1"/>
    </source>
</evidence>
<organism evidence="2 3">
    <name type="scientific">Protea cynaroides</name>
    <dbReference type="NCBI Taxonomy" id="273540"/>
    <lineage>
        <taxon>Eukaryota</taxon>
        <taxon>Viridiplantae</taxon>
        <taxon>Streptophyta</taxon>
        <taxon>Embryophyta</taxon>
        <taxon>Tracheophyta</taxon>
        <taxon>Spermatophyta</taxon>
        <taxon>Magnoliopsida</taxon>
        <taxon>Proteales</taxon>
        <taxon>Proteaceae</taxon>
        <taxon>Protea</taxon>
    </lineage>
</organism>
<dbReference type="Pfam" id="PF12937">
    <property type="entry name" value="F-box-like"/>
    <property type="match status" value="1"/>
</dbReference>
<dbReference type="CDD" id="cd22162">
    <property type="entry name" value="F-box_AtSKIP3-like"/>
    <property type="match status" value="1"/>
</dbReference>
<evidence type="ECO:0000259" key="1">
    <source>
        <dbReference type="PROSITE" id="PS50181"/>
    </source>
</evidence>
<evidence type="ECO:0000313" key="3">
    <source>
        <dbReference type="Proteomes" id="UP001141806"/>
    </source>
</evidence>
<dbReference type="PROSITE" id="PS50181">
    <property type="entry name" value="FBOX"/>
    <property type="match status" value="1"/>
</dbReference>
<proteinExistence type="predicted"/>
<feature type="domain" description="F-box" evidence="1">
    <location>
        <begin position="1"/>
        <end position="36"/>
    </location>
</feature>
<dbReference type="SUPFAM" id="SSF81383">
    <property type="entry name" value="F-box domain"/>
    <property type="match status" value="1"/>
</dbReference>
<dbReference type="EMBL" id="JAMYWD010000011">
    <property type="protein sequence ID" value="KAJ4957351.1"/>
    <property type="molecule type" value="Genomic_DNA"/>
</dbReference>
<accession>A0A9Q0GZY4</accession>
<dbReference type="OrthoDB" id="1918565at2759"/>
<gene>
    <name evidence="2" type="ORF">NE237_014134</name>
</gene>
<protein>
    <recommendedName>
        <fullName evidence="1">F-box domain-containing protein</fullName>
    </recommendedName>
</protein>
<dbReference type="AlphaFoldDB" id="A0A9Q0GZY4"/>
<comment type="caution">
    <text evidence="2">The sequence shown here is derived from an EMBL/GenBank/DDBJ whole genome shotgun (WGS) entry which is preliminary data.</text>
</comment>
<dbReference type="InterPro" id="IPR001810">
    <property type="entry name" value="F-box_dom"/>
</dbReference>
<dbReference type="PANTHER" id="PTHR32278:SF111">
    <property type="entry name" value="F-BOX PROTEIN PP2-B12-RELATED"/>
    <property type="match status" value="1"/>
</dbReference>
<sequence length="180" mass="19913">MADILSRTSPRDACRLSVVSTIFRSVADSDSVWERFLPSDIQSILSTSVSSSLSNFSSKKELFLHLSDNPVLINNGTRTFGLEKCSGKKCYMVGAKELPRVPEPRPSRVVAIVISTSGWHEVRGKMETRLLSPNTTYVAYLVFNFTEPAYVYSHVKASIKLASGGRPEQGEVKKINLMVP</sequence>
<reference evidence="2" key="1">
    <citation type="journal article" date="2023" name="Plant J.">
        <title>The genome of the king protea, Protea cynaroides.</title>
        <authorList>
            <person name="Chang J."/>
            <person name="Duong T.A."/>
            <person name="Schoeman C."/>
            <person name="Ma X."/>
            <person name="Roodt D."/>
            <person name="Barker N."/>
            <person name="Li Z."/>
            <person name="Van de Peer Y."/>
            <person name="Mizrachi E."/>
        </authorList>
    </citation>
    <scope>NUCLEOTIDE SEQUENCE</scope>
    <source>
        <tissue evidence="2">Young leaves</tissue>
    </source>
</reference>